<evidence type="ECO:0000256" key="2">
    <source>
        <dbReference type="SAM" id="Phobius"/>
    </source>
</evidence>
<dbReference type="OrthoDB" id="6126568at2759"/>
<organism evidence="3 4">
    <name type="scientific">Mytilus coruscus</name>
    <name type="common">Sea mussel</name>
    <dbReference type="NCBI Taxonomy" id="42192"/>
    <lineage>
        <taxon>Eukaryota</taxon>
        <taxon>Metazoa</taxon>
        <taxon>Spiralia</taxon>
        <taxon>Lophotrochozoa</taxon>
        <taxon>Mollusca</taxon>
        <taxon>Bivalvia</taxon>
        <taxon>Autobranchia</taxon>
        <taxon>Pteriomorphia</taxon>
        <taxon>Mytilida</taxon>
        <taxon>Mytiloidea</taxon>
        <taxon>Mytilidae</taxon>
        <taxon>Mytilinae</taxon>
        <taxon>Mytilus</taxon>
    </lineage>
</organism>
<dbReference type="EMBL" id="CACVKT020008396">
    <property type="protein sequence ID" value="CAC5415271.1"/>
    <property type="molecule type" value="Genomic_DNA"/>
</dbReference>
<reference evidence="3 4" key="1">
    <citation type="submission" date="2020-06" db="EMBL/GenBank/DDBJ databases">
        <authorList>
            <person name="Li R."/>
            <person name="Bekaert M."/>
        </authorList>
    </citation>
    <scope>NUCLEOTIDE SEQUENCE [LARGE SCALE GENOMIC DNA]</scope>
    <source>
        <strain evidence="4">wild</strain>
    </source>
</reference>
<feature type="compositionally biased region" description="Polar residues" evidence="1">
    <location>
        <begin position="433"/>
        <end position="443"/>
    </location>
</feature>
<dbReference type="Proteomes" id="UP000507470">
    <property type="component" value="Unassembled WGS sequence"/>
</dbReference>
<feature type="transmembrane region" description="Helical" evidence="2">
    <location>
        <begin position="296"/>
        <end position="317"/>
    </location>
</feature>
<keyword evidence="2" id="KW-0472">Membrane</keyword>
<keyword evidence="2" id="KW-0812">Transmembrane</keyword>
<proteinExistence type="predicted"/>
<protein>
    <submittedName>
        <fullName evidence="3">Uncharacterized protein</fullName>
    </submittedName>
</protein>
<keyword evidence="2" id="KW-1133">Transmembrane helix</keyword>
<feature type="region of interest" description="Disordered" evidence="1">
    <location>
        <begin position="433"/>
        <end position="457"/>
    </location>
</feature>
<keyword evidence="4" id="KW-1185">Reference proteome</keyword>
<name>A0A6J8E876_MYTCO</name>
<dbReference type="AlphaFoldDB" id="A0A6J8E876"/>
<evidence type="ECO:0000313" key="4">
    <source>
        <dbReference type="Proteomes" id="UP000507470"/>
    </source>
</evidence>
<accession>A0A6J8E876</accession>
<gene>
    <name evidence="3" type="ORF">MCOR_47977</name>
</gene>
<evidence type="ECO:0000313" key="3">
    <source>
        <dbReference type="EMBL" id="CAC5415271.1"/>
    </source>
</evidence>
<sequence length="519" mass="59255">MQNVTFYNTKQTWKYAANFCSHKGGVLESNVTLLRELDEFKNANKDVWIGKFKTLTNWTYIRGCYLINGKFQHFKLELYTTLELQCQMLCHEYQFYSIKEEDCYCIEDINSFVRSTDCKCVGCYKVWEHRLSSFGSADGEEKCIAAMACANGTLKRSYESCTTNYYVTCDNDAELEYKHDDNYHAAAEECERQGSFIKWYSDSLCVTHAFPVYWTSGTRHTETFLLRKSYLTENLQPEKCFILKKDGGEDNKNCSADKKQFFCRFETDEDKEYIISIPDLSMTPQKSVQSDDSGSIAAGTVTSIIVVIAVISVLVFIHRRRLSRKKPTFHESQKNSCLQDTVGLPSNYETSKAPVYHEIDAENFGPNNGKLNCSRAVNNITYDQVNSKEAPKSQNVNHSTNSSILTNFNSLELQRKVGEDEYEMAKVVNVTGNSSEGASSSNYCLAKPSSTEEESDPYDINKDYDHLNNVKMREDPITKVYDHLPTAVTDDPTYDHSNLTSALDNGDYYDHFKNEGDHD</sequence>
<evidence type="ECO:0000256" key="1">
    <source>
        <dbReference type="SAM" id="MobiDB-lite"/>
    </source>
</evidence>